<dbReference type="EMBL" id="JARKIB010000119">
    <property type="protein sequence ID" value="KAJ7736927.1"/>
    <property type="molecule type" value="Genomic_DNA"/>
</dbReference>
<feature type="non-terminal residue" evidence="2">
    <location>
        <position position="79"/>
    </location>
</feature>
<feature type="domain" description="Retrovirus-related Pol polyprotein from transposon TNT 1-94-like beta-barrel" evidence="1">
    <location>
        <begin position="2"/>
        <end position="79"/>
    </location>
</feature>
<protein>
    <recommendedName>
        <fullName evidence="1">Retrovirus-related Pol polyprotein from transposon TNT 1-94-like beta-barrel domain-containing protein</fullName>
    </recommendedName>
</protein>
<evidence type="ECO:0000313" key="2">
    <source>
        <dbReference type="EMBL" id="KAJ7736927.1"/>
    </source>
</evidence>
<keyword evidence="3" id="KW-1185">Reference proteome</keyword>
<reference evidence="2" key="1">
    <citation type="submission" date="2023-03" db="EMBL/GenBank/DDBJ databases">
        <title>Massive genome expansion in bonnet fungi (Mycena s.s.) driven by repeated elements and novel gene families across ecological guilds.</title>
        <authorList>
            <consortium name="Lawrence Berkeley National Laboratory"/>
            <person name="Harder C.B."/>
            <person name="Miyauchi S."/>
            <person name="Viragh M."/>
            <person name="Kuo A."/>
            <person name="Thoen E."/>
            <person name="Andreopoulos B."/>
            <person name="Lu D."/>
            <person name="Skrede I."/>
            <person name="Drula E."/>
            <person name="Henrissat B."/>
            <person name="Morin E."/>
            <person name="Kohler A."/>
            <person name="Barry K."/>
            <person name="LaButti K."/>
            <person name="Morin E."/>
            <person name="Salamov A."/>
            <person name="Lipzen A."/>
            <person name="Mereny Z."/>
            <person name="Hegedus B."/>
            <person name="Baldrian P."/>
            <person name="Stursova M."/>
            <person name="Weitz H."/>
            <person name="Taylor A."/>
            <person name="Grigoriev I.V."/>
            <person name="Nagy L.G."/>
            <person name="Martin F."/>
            <person name="Kauserud H."/>
        </authorList>
    </citation>
    <scope>NUCLEOTIDE SEQUENCE</scope>
    <source>
        <strain evidence="2">CBHHK182m</strain>
    </source>
</reference>
<dbReference type="AlphaFoldDB" id="A0AAD7MYZ3"/>
<accession>A0AAD7MYZ3</accession>
<evidence type="ECO:0000259" key="1">
    <source>
        <dbReference type="Pfam" id="PF22936"/>
    </source>
</evidence>
<gene>
    <name evidence="2" type="ORF">B0H16DRAFT_1214845</name>
</gene>
<comment type="caution">
    <text evidence="2">The sequence shown here is derived from an EMBL/GenBank/DDBJ whole genome shotgun (WGS) entry which is preliminary data.</text>
</comment>
<sequence length="79" mass="8422">ADSGASDHFFRNREDFATYDVIAARTGKSALASEGDFAIVGKGNVKKVFRVDGKLVHVTFTNVLHAPSLSANLVSVSQL</sequence>
<name>A0AAD7MYZ3_9AGAR</name>
<proteinExistence type="predicted"/>
<dbReference type="Proteomes" id="UP001215598">
    <property type="component" value="Unassembled WGS sequence"/>
</dbReference>
<feature type="non-terminal residue" evidence="2">
    <location>
        <position position="1"/>
    </location>
</feature>
<dbReference type="InterPro" id="IPR054722">
    <property type="entry name" value="PolX-like_BBD"/>
</dbReference>
<evidence type="ECO:0000313" key="3">
    <source>
        <dbReference type="Proteomes" id="UP001215598"/>
    </source>
</evidence>
<organism evidence="2 3">
    <name type="scientific">Mycena metata</name>
    <dbReference type="NCBI Taxonomy" id="1033252"/>
    <lineage>
        <taxon>Eukaryota</taxon>
        <taxon>Fungi</taxon>
        <taxon>Dikarya</taxon>
        <taxon>Basidiomycota</taxon>
        <taxon>Agaricomycotina</taxon>
        <taxon>Agaricomycetes</taxon>
        <taxon>Agaricomycetidae</taxon>
        <taxon>Agaricales</taxon>
        <taxon>Marasmiineae</taxon>
        <taxon>Mycenaceae</taxon>
        <taxon>Mycena</taxon>
    </lineage>
</organism>
<dbReference type="Pfam" id="PF22936">
    <property type="entry name" value="Pol_BBD"/>
    <property type="match status" value="1"/>
</dbReference>